<sequence>MKHPKERPPNPAANTSGNFLSLVILGRRSYRRIPGASSRKPPSARSNDIRADAASEFEQLPFVIPIRKADRGFVVVVGWFAHAAFRRGLSALALGTPRSIRTRDSVPSVSRVCWFVAGCCAVLLLRCSHV</sequence>
<dbReference type="AlphaFoldDB" id="A0A182J445"/>
<name>A0A182J445_ANOAO</name>
<evidence type="ECO:0000313" key="1">
    <source>
        <dbReference type="EnsemblMetazoa" id="AATE010971-PA.1"/>
    </source>
</evidence>
<organism evidence="1">
    <name type="scientific">Anopheles atroparvus</name>
    <name type="common">European mosquito</name>
    <dbReference type="NCBI Taxonomy" id="41427"/>
    <lineage>
        <taxon>Eukaryota</taxon>
        <taxon>Metazoa</taxon>
        <taxon>Ecdysozoa</taxon>
        <taxon>Arthropoda</taxon>
        <taxon>Hexapoda</taxon>
        <taxon>Insecta</taxon>
        <taxon>Pterygota</taxon>
        <taxon>Neoptera</taxon>
        <taxon>Endopterygota</taxon>
        <taxon>Diptera</taxon>
        <taxon>Nematocera</taxon>
        <taxon>Culicoidea</taxon>
        <taxon>Culicidae</taxon>
        <taxon>Anophelinae</taxon>
        <taxon>Anopheles</taxon>
    </lineage>
</organism>
<dbReference type="VEuPathDB" id="VectorBase:AATE010971"/>
<accession>A0A182J445</accession>
<dbReference type="EnsemblMetazoa" id="AATE010971-RA">
    <property type="protein sequence ID" value="AATE010971-PA.1"/>
    <property type="gene ID" value="AATE010971"/>
</dbReference>
<reference evidence="1" key="1">
    <citation type="submission" date="2022-08" db="UniProtKB">
        <authorList>
            <consortium name="EnsemblMetazoa"/>
        </authorList>
    </citation>
    <scope>IDENTIFICATION</scope>
    <source>
        <strain evidence="1">EBRO</strain>
    </source>
</reference>
<protein>
    <submittedName>
        <fullName evidence="1">Uncharacterized protein</fullName>
    </submittedName>
</protein>
<proteinExistence type="predicted"/>